<name>A0A3E4ZZ51_9BACT</name>
<dbReference type="Proteomes" id="UP000286260">
    <property type="component" value="Unassembled WGS sequence"/>
</dbReference>
<dbReference type="PROSITE" id="PS51257">
    <property type="entry name" value="PROKAR_LIPOPROTEIN"/>
    <property type="match status" value="1"/>
</dbReference>
<dbReference type="Proteomes" id="UP000482671">
    <property type="component" value="Unassembled WGS sequence"/>
</dbReference>
<gene>
    <name evidence="3" type="ORF">DW828_02830</name>
    <name evidence="1" type="ORF">GMD82_15610</name>
    <name evidence="2" type="ORF">GME02_17745</name>
</gene>
<organism evidence="3 4">
    <name type="scientific">Parabacteroides merdae</name>
    <dbReference type="NCBI Taxonomy" id="46503"/>
    <lineage>
        <taxon>Bacteria</taxon>
        <taxon>Pseudomonadati</taxon>
        <taxon>Bacteroidota</taxon>
        <taxon>Bacteroidia</taxon>
        <taxon>Bacteroidales</taxon>
        <taxon>Tannerellaceae</taxon>
        <taxon>Parabacteroides</taxon>
    </lineage>
</organism>
<dbReference type="Proteomes" id="UP000434916">
    <property type="component" value="Unassembled WGS sequence"/>
</dbReference>
<keyword evidence="5" id="KW-1185">Reference proteome</keyword>
<evidence type="ECO:0000313" key="6">
    <source>
        <dbReference type="Proteomes" id="UP000482671"/>
    </source>
</evidence>
<reference evidence="5 6" key="2">
    <citation type="journal article" date="2019" name="Nat. Med.">
        <title>A library of human gut bacterial isolates paired with longitudinal multiomics data enables mechanistic microbiome research.</title>
        <authorList>
            <person name="Poyet M."/>
            <person name="Groussin M."/>
            <person name="Gibbons S.M."/>
            <person name="Avila-Pacheco J."/>
            <person name="Jiang X."/>
            <person name="Kearney S.M."/>
            <person name="Perrotta A.R."/>
            <person name="Berdy B."/>
            <person name="Zhao S."/>
            <person name="Lieberman T.D."/>
            <person name="Swanson P.K."/>
            <person name="Smith M."/>
            <person name="Roesemann S."/>
            <person name="Alexander J.E."/>
            <person name="Rich S.A."/>
            <person name="Livny J."/>
            <person name="Vlamakis H."/>
            <person name="Clish C."/>
            <person name="Bullock K."/>
            <person name="Deik A."/>
            <person name="Scott J."/>
            <person name="Pierce K.A."/>
            <person name="Xavier R.J."/>
            <person name="Alm E.J."/>
        </authorList>
    </citation>
    <scope>NUCLEOTIDE SEQUENCE [LARGE SCALE GENOMIC DNA]</scope>
    <source>
        <strain evidence="2 6">BIOML-A11</strain>
        <strain evidence="1 5">BIOML-A29</strain>
    </source>
</reference>
<accession>A0A3E4ZZ51</accession>
<dbReference type="Pfam" id="PF14900">
    <property type="entry name" value="DUF4493"/>
    <property type="match status" value="1"/>
</dbReference>
<evidence type="ECO:0000313" key="2">
    <source>
        <dbReference type="EMBL" id="MTV03448.1"/>
    </source>
</evidence>
<dbReference type="EMBL" id="QSII01000002">
    <property type="protein sequence ID" value="RHC89497.1"/>
    <property type="molecule type" value="Genomic_DNA"/>
</dbReference>
<dbReference type="EMBL" id="WNCN01000024">
    <property type="protein sequence ID" value="MTU40850.1"/>
    <property type="molecule type" value="Genomic_DNA"/>
</dbReference>
<dbReference type="RefSeq" id="WP_122115217.1">
    <property type="nucleotide sequence ID" value="NZ_BAABZJ010000001.1"/>
</dbReference>
<proteinExistence type="predicted"/>
<comment type="caution">
    <text evidence="3">The sequence shown here is derived from an EMBL/GenBank/DDBJ whole genome shotgun (WGS) entry which is preliminary data.</text>
</comment>
<protein>
    <submittedName>
        <fullName evidence="3">DUF4493 domain-containing protein</fullName>
    </submittedName>
</protein>
<evidence type="ECO:0000313" key="1">
    <source>
        <dbReference type="EMBL" id="MTU40850.1"/>
    </source>
</evidence>
<evidence type="ECO:0000313" key="4">
    <source>
        <dbReference type="Proteomes" id="UP000286260"/>
    </source>
</evidence>
<dbReference type="CDD" id="cd13120">
    <property type="entry name" value="BF2867_like_N"/>
    <property type="match status" value="1"/>
</dbReference>
<dbReference type="EMBL" id="WNDD01000024">
    <property type="protein sequence ID" value="MTV03448.1"/>
    <property type="molecule type" value="Genomic_DNA"/>
</dbReference>
<evidence type="ECO:0000313" key="3">
    <source>
        <dbReference type="EMBL" id="RHC89497.1"/>
    </source>
</evidence>
<evidence type="ECO:0000313" key="5">
    <source>
        <dbReference type="Proteomes" id="UP000434916"/>
    </source>
</evidence>
<dbReference type="InterPro" id="IPR027840">
    <property type="entry name" value="DUF4493"/>
</dbReference>
<sequence length="252" mass="27958">MKHLLYTLAILLIAASCSNEETEQVMGQGKARLRFHVSTESPIVITRSTPVPTVNQLYVKIQDGIGAVVKQDSLKTLQQNSPVFLEAAEGGTEYKVEVFSNELKDAILDKPCFFASETYSLLPEETVLVELECCLQQFQVSFNASDAFKKAFRTDDKLQTGDTKFKLTVSDANKRQVSYALADLNKSAYFDGAKNSSFIKIHIVGTTLEGFPVDYSETISPKDGLLEKKDHLIIDLQVSETKSMMLKATPVE</sequence>
<reference evidence="3 4" key="1">
    <citation type="submission" date="2018-08" db="EMBL/GenBank/DDBJ databases">
        <title>A genome reference for cultivated species of the human gut microbiota.</title>
        <authorList>
            <person name="Zou Y."/>
            <person name="Xue W."/>
            <person name="Luo G."/>
        </authorList>
    </citation>
    <scope>NUCLEOTIDE SEQUENCE [LARGE SCALE GENOMIC DNA]</scope>
    <source>
        <strain evidence="3 4">AM34-17</strain>
    </source>
</reference>
<dbReference type="AlphaFoldDB" id="A0A3E4ZZ51"/>